<reference evidence="1" key="1">
    <citation type="journal article" date="2022" name="bioRxiv">
        <title>Sequencing and chromosome-scale assembly of the giantPleurodeles waltlgenome.</title>
        <authorList>
            <person name="Brown T."/>
            <person name="Elewa A."/>
            <person name="Iarovenko S."/>
            <person name="Subramanian E."/>
            <person name="Araus A.J."/>
            <person name="Petzold A."/>
            <person name="Susuki M."/>
            <person name="Suzuki K.-i.T."/>
            <person name="Hayashi T."/>
            <person name="Toyoda A."/>
            <person name="Oliveira C."/>
            <person name="Osipova E."/>
            <person name="Leigh N.D."/>
            <person name="Simon A."/>
            <person name="Yun M.H."/>
        </authorList>
    </citation>
    <scope>NUCLEOTIDE SEQUENCE</scope>
    <source>
        <strain evidence="1">20211129_DDA</strain>
        <tissue evidence="1">Liver</tissue>
    </source>
</reference>
<dbReference type="EMBL" id="JANPWB010000006">
    <property type="protein sequence ID" value="KAJ1176083.1"/>
    <property type="molecule type" value="Genomic_DNA"/>
</dbReference>
<accession>A0AAV7TI43</accession>
<dbReference type="Proteomes" id="UP001066276">
    <property type="component" value="Chromosome 3_2"/>
</dbReference>
<sequence length="120" mass="13110">MVSPELRGFSIAQRPFLFVMASPLHDSVFFACIVVGLLCLCPVGRQLTGCPVPYDSPGPPWLLRVSPCLFPPPRGVCRCPGRTWAQRAKLYKKRGTARYAICPSPPRGVPASGPQMAQTR</sequence>
<organism evidence="1 2">
    <name type="scientific">Pleurodeles waltl</name>
    <name type="common">Iberian ribbed newt</name>
    <dbReference type="NCBI Taxonomy" id="8319"/>
    <lineage>
        <taxon>Eukaryota</taxon>
        <taxon>Metazoa</taxon>
        <taxon>Chordata</taxon>
        <taxon>Craniata</taxon>
        <taxon>Vertebrata</taxon>
        <taxon>Euteleostomi</taxon>
        <taxon>Amphibia</taxon>
        <taxon>Batrachia</taxon>
        <taxon>Caudata</taxon>
        <taxon>Salamandroidea</taxon>
        <taxon>Salamandridae</taxon>
        <taxon>Pleurodelinae</taxon>
        <taxon>Pleurodeles</taxon>
    </lineage>
</organism>
<comment type="caution">
    <text evidence="1">The sequence shown here is derived from an EMBL/GenBank/DDBJ whole genome shotgun (WGS) entry which is preliminary data.</text>
</comment>
<keyword evidence="2" id="KW-1185">Reference proteome</keyword>
<gene>
    <name evidence="1" type="ORF">NDU88_001366</name>
</gene>
<dbReference type="AlphaFoldDB" id="A0AAV7TI43"/>
<name>A0AAV7TI43_PLEWA</name>
<protein>
    <submittedName>
        <fullName evidence="1">Uncharacterized protein</fullName>
    </submittedName>
</protein>
<evidence type="ECO:0000313" key="1">
    <source>
        <dbReference type="EMBL" id="KAJ1176083.1"/>
    </source>
</evidence>
<proteinExistence type="predicted"/>
<evidence type="ECO:0000313" key="2">
    <source>
        <dbReference type="Proteomes" id="UP001066276"/>
    </source>
</evidence>